<proteinExistence type="predicted"/>
<name>A0AAV4R2Q2_CAEEX</name>
<sequence>MFILNRRDHRSFSIARLNKPSNIRTYQPEPPFNVCKPRKFLTQDNSTETKSPVISQENADSNLCSADPLSADLGDSRVSGALLRVVSGKEEGEGWKIRMSREGLSSRNG</sequence>
<comment type="caution">
    <text evidence="1">The sequence shown here is derived from an EMBL/GenBank/DDBJ whole genome shotgun (WGS) entry which is preliminary data.</text>
</comment>
<dbReference type="AlphaFoldDB" id="A0AAV4R2Q2"/>
<gene>
    <name evidence="1" type="ORF">CEXT_695451</name>
</gene>
<organism evidence="1 2">
    <name type="scientific">Caerostris extrusa</name>
    <name type="common">Bark spider</name>
    <name type="synonym">Caerostris bankana</name>
    <dbReference type="NCBI Taxonomy" id="172846"/>
    <lineage>
        <taxon>Eukaryota</taxon>
        <taxon>Metazoa</taxon>
        <taxon>Ecdysozoa</taxon>
        <taxon>Arthropoda</taxon>
        <taxon>Chelicerata</taxon>
        <taxon>Arachnida</taxon>
        <taxon>Araneae</taxon>
        <taxon>Araneomorphae</taxon>
        <taxon>Entelegynae</taxon>
        <taxon>Araneoidea</taxon>
        <taxon>Araneidae</taxon>
        <taxon>Caerostris</taxon>
    </lineage>
</organism>
<protein>
    <submittedName>
        <fullName evidence="1">Uncharacterized protein</fullName>
    </submittedName>
</protein>
<reference evidence="1 2" key="1">
    <citation type="submission" date="2021-06" db="EMBL/GenBank/DDBJ databases">
        <title>Caerostris extrusa draft genome.</title>
        <authorList>
            <person name="Kono N."/>
            <person name="Arakawa K."/>
        </authorList>
    </citation>
    <scope>NUCLEOTIDE SEQUENCE [LARGE SCALE GENOMIC DNA]</scope>
</reference>
<keyword evidence="2" id="KW-1185">Reference proteome</keyword>
<evidence type="ECO:0000313" key="1">
    <source>
        <dbReference type="EMBL" id="GIY14585.1"/>
    </source>
</evidence>
<dbReference type="EMBL" id="BPLR01007111">
    <property type="protein sequence ID" value="GIY14585.1"/>
    <property type="molecule type" value="Genomic_DNA"/>
</dbReference>
<accession>A0AAV4R2Q2</accession>
<dbReference type="Proteomes" id="UP001054945">
    <property type="component" value="Unassembled WGS sequence"/>
</dbReference>
<evidence type="ECO:0000313" key="2">
    <source>
        <dbReference type="Proteomes" id="UP001054945"/>
    </source>
</evidence>